<dbReference type="Proteomes" id="UP000050381">
    <property type="component" value="Unassembled WGS sequence"/>
</dbReference>
<organism evidence="1 2">
    <name type="scientific">Pseudomonas syringae pv. castaneae</name>
    <dbReference type="NCBI Taxonomy" id="264450"/>
    <lineage>
        <taxon>Bacteria</taxon>
        <taxon>Pseudomonadati</taxon>
        <taxon>Pseudomonadota</taxon>
        <taxon>Gammaproteobacteria</taxon>
        <taxon>Pseudomonadales</taxon>
        <taxon>Pseudomonadaceae</taxon>
        <taxon>Pseudomonas</taxon>
        <taxon>Pseudomonas syringae</taxon>
    </lineage>
</organism>
<accession>A0A0P9NAP3</accession>
<evidence type="ECO:0000313" key="2">
    <source>
        <dbReference type="Proteomes" id="UP000050381"/>
    </source>
</evidence>
<dbReference type="EMBL" id="LJQD01000282">
    <property type="protein sequence ID" value="KPW94993.1"/>
    <property type="molecule type" value="Genomic_DNA"/>
</dbReference>
<dbReference type="AlphaFoldDB" id="A0A0P9NAP3"/>
<dbReference type="PATRIC" id="fig|264450.4.peg.5129"/>
<protein>
    <submittedName>
        <fullName evidence="1">Uncharacterized protein</fullName>
    </submittedName>
</protein>
<sequence>MTGPDAENLFNTRVLPAFQNEYPNMDDTIFFIDEDSEDIDGSGGPGIVGLTKGARQQADFLVKFAIAHETAHGVVYLEHIKQGTTCPQAQGSDRKKHEAWADLIATKVLLTRVPDFWAVIAAQLDEISNILGPATNSHPSGQTRVKLIRSFVTAYNQAGAAKGCFSRLFCCFSSPVSTTQARENAFKAAFKKIATAKL</sequence>
<gene>
    <name evidence="1" type="ORF">ALO79_200175</name>
</gene>
<dbReference type="RefSeq" id="WP_053191933.1">
    <property type="nucleotide sequence ID" value="NZ_LJQD01000282.1"/>
</dbReference>
<name>A0A0P9NAP3_PSESX</name>
<comment type="caution">
    <text evidence="1">The sequence shown here is derived from an EMBL/GenBank/DDBJ whole genome shotgun (WGS) entry which is preliminary data.</text>
</comment>
<proteinExistence type="predicted"/>
<reference evidence="1 2" key="1">
    <citation type="submission" date="2015-09" db="EMBL/GenBank/DDBJ databases">
        <title>Genome announcement of multiple Pseudomonas syringae strains.</title>
        <authorList>
            <person name="Thakur S."/>
            <person name="Wang P.W."/>
            <person name="Gong Y."/>
            <person name="Weir B.S."/>
            <person name="Guttman D.S."/>
        </authorList>
    </citation>
    <scope>NUCLEOTIDE SEQUENCE [LARGE SCALE GENOMIC DNA]</scope>
    <source>
        <strain evidence="1 2">ICMP9419</strain>
    </source>
</reference>
<evidence type="ECO:0000313" key="1">
    <source>
        <dbReference type="EMBL" id="KPW94993.1"/>
    </source>
</evidence>